<organism evidence="2 3">
    <name type="scientific">Caerostris extrusa</name>
    <name type="common">Bark spider</name>
    <name type="synonym">Caerostris bankana</name>
    <dbReference type="NCBI Taxonomy" id="172846"/>
    <lineage>
        <taxon>Eukaryota</taxon>
        <taxon>Metazoa</taxon>
        <taxon>Ecdysozoa</taxon>
        <taxon>Arthropoda</taxon>
        <taxon>Chelicerata</taxon>
        <taxon>Arachnida</taxon>
        <taxon>Araneae</taxon>
        <taxon>Araneomorphae</taxon>
        <taxon>Entelegynae</taxon>
        <taxon>Araneoidea</taxon>
        <taxon>Araneidae</taxon>
        <taxon>Caerostris</taxon>
    </lineage>
</organism>
<feature type="transmembrane region" description="Helical" evidence="1">
    <location>
        <begin position="112"/>
        <end position="129"/>
    </location>
</feature>
<accession>A0AAV4X445</accession>
<keyword evidence="1" id="KW-0472">Membrane</keyword>
<sequence length="130" mass="15364">MNQMLEFPTLTNQLTPCHYKTMVGQGRLRDWKWFFFTIDYFFTAASDCIPHEEEEKKNLCIPSSTGRFCREQDGKGKVERLRNFYVENVGTKNTPPVLQSDVGFRGRDVLRFYYALSQFYGSFVFVFFFS</sequence>
<name>A0AAV4X445_CAEEX</name>
<keyword evidence="3" id="KW-1185">Reference proteome</keyword>
<dbReference type="AlphaFoldDB" id="A0AAV4X445"/>
<keyword evidence="1" id="KW-1133">Transmembrane helix</keyword>
<keyword evidence="1" id="KW-0812">Transmembrane</keyword>
<protein>
    <submittedName>
        <fullName evidence="2">Uncharacterized protein</fullName>
    </submittedName>
</protein>
<dbReference type="Proteomes" id="UP001054945">
    <property type="component" value="Unassembled WGS sequence"/>
</dbReference>
<evidence type="ECO:0000256" key="1">
    <source>
        <dbReference type="SAM" id="Phobius"/>
    </source>
</evidence>
<proteinExistence type="predicted"/>
<comment type="caution">
    <text evidence="2">The sequence shown here is derived from an EMBL/GenBank/DDBJ whole genome shotgun (WGS) entry which is preliminary data.</text>
</comment>
<dbReference type="EMBL" id="BPLR01017236">
    <property type="protein sequence ID" value="GIY89636.1"/>
    <property type="molecule type" value="Genomic_DNA"/>
</dbReference>
<evidence type="ECO:0000313" key="2">
    <source>
        <dbReference type="EMBL" id="GIY89636.1"/>
    </source>
</evidence>
<evidence type="ECO:0000313" key="3">
    <source>
        <dbReference type="Proteomes" id="UP001054945"/>
    </source>
</evidence>
<gene>
    <name evidence="2" type="ORF">CEXT_265941</name>
</gene>
<reference evidence="2 3" key="1">
    <citation type="submission" date="2021-06" db="EMBL/GenBank/DDBJ databases">
        <title>Caerostris extrusa draft genome.</title>
        <authorList>
            <person name="Kono N."/>
            <person name="Arakawa K."/>
        </authorList>
    </citation>
    <scope>NUCLEOTIDE SEQUENCE [LARGE SCALE GENOMIC DNA]</scope>
</reference>